<feature type="transmembrane region" description="Helical" evidence="2">
    <location>
        <begin position="642"/>
        <end position="662"/>
    </location>
</feature>
<dbReference type="OrthoDB" id="2066312at2"/>
<keyword evidence="2" id="KW-1133">Transmembrane helix</keyword>
<protein>
    <submittedName>
        <fullName evidence="4">Uncharacterized protein</fullName>
    </submittedName>
</protein>
<dbReference type="RefSeq" id="WP_055151631.1">
    <property type="nucleotide sequence ID" value="NZ_CYZU01000007.1"/>
</dbReference>
<sequence>MKKRWKIPFFLMVMLGLLFVNTSACKAWGPPKLEDEEAFLQWYEENKNNDGAVYQLSGDLKLTKGSEESPLMWDGQGKVTIDCGNHLILAESSLVINNPNLKITGSEYCVIMVRNETLTLEQGKIEYAGTEGLILQVQGGKLAGPSRRGQFTLCNSENARDVTGIVYGVIQDGVLSNLDIVLEGLDKAVGINSSGMLTVENCGIRVTAGITAYGIKQNFDTMELVVRDSEVTAAVSEPTGEAYSAYAESGKIYCENSILVPKLEEDTTYKVLAAKAKIPVYVEAGDSSADWQLPAALDMYVQENGSDQETELSIPVIWEVQDSVLDEPGYCIIKGSFDTQSLSYTVTNPDGVVPEVTVICLPPEKMFLIASEIEDTKTKLLLPYPYGAKFLKIEYSTDGRNFLTYLPNRPNMIIEGEPVPENGLFLFSVSLPEAQKGLYIRFVTVGESMFSGTSAVWKVGDGASTGIPDDAGEEQGGDRGGQDAEPDLPDANDPDTVPDIERPNVQPPVPDLEDPDAENGEAGGTPSVKPPSDGQGEPHWGEGDNQEEAGRQPGTTGNKEETYDRAPYVSSGVNRQEGNSVLGRGVDGIGKPENEGNRSNKPVNPASEEAVQHIDAEPDEKPLDVQNAELAEAGKKAVKKQYPIGIAVVLVVIGIAAAGYWYGKKVFKKK</sequence>
<organism evidence="4 5">
    <name type="scientific">Faecalicatena contorta</name>
    <dbReference type="NCBI Taxonomy" id="39482"/>
    <lineage>
        <taxon>Bacteria</taxon>
        <taxon>Bacillati</taxon>
        <taxon>Bacillota</taxon>
        <taxon>Clostridia</taxon>
        <taxon>Lachnospirales</taxon>
        <taxon>Lachnospiraceae</taxon>
        <taxon>Faecalicatena</taxon>
    </lineage>
</organism>
<feature type="compositionally biased region" description="Basic and acidic residues" evidence="1">
    <location>
        <begin position="610"/>
        <end position="622"/>
    </location>
</feature>
<evidence type="ECO:0000313" key="4">
    <source>
        <dbReference type="EMBL" id="CUO01157.1"/>
    </source>
</evidence>
<feature type="compositionally biased region" description="Acidic residues" evidence="1">
    <location>
        <begin position="484"/>
        <end position="498"/>
    </location>
</feature>
<dbReference type="AlphaFoldDB" id="A0A174BKG6"/>
<name>A0A174BKG6_9FIRM</name>
<reference evidence="4 5" key="1">
    <citation type="submission" date="2015-09" db="EMBL/GenBank/DDBJ databases">
        <authorList>
            <consortium name="Pathogen Informatics"/>
        </authorList>
    </citation>
    <scope>NUCLEOTIDE SEQUENCE [LARGE SCALE GENOMIC DNA]</scope>
    <source>
        <strain evidence="4 5">2789STDY5834876</strain>
    </source>
</reference>
<dbReference type="EMBL" id="CYZU01000007">
    <property type="protein sequence ID" value="CUO01157.1"/>
    <property type="molecule type" value="Genomic_DNA"/>
</dbReference>
<feature type="region of interest" description="Disordered" evidence="1">
    <location>
        <begin position="461"/>
        <end position="622"/>
    </location>
</feature>
<keyword evidence="2" id="KW-0472">Membrane</keyword>
<evidence type="ECO:0000313" key="5">
    <source>
        <dbReference type="Proteomes" id="UP000095544"/>
    </source>
</evidence>
<feature type="signal peptide" evidence="3">
    <location>
        <begin position="1"/>
        <end position="26"/>
    </location>
</feature>
<accession>A0A174BKG6</accession>
<gene>
    <name evidence="4" type="ORF">ERS852491_01050</name>
</gene>
<dbReference type="Proteomes" id="UP000095544">
    <property type="component" value="Unassembled WGS sequence"/>
</dbReference>
<evidence type="ECO:0000256" key="1">
    <source>
        <dbReference type="SAM" id="MobiDB-lite"/>
    </source>
</evidence>
<keyword evidence="3" id="KW-0732">Signal</keyword>
<dbReference type="STRING" id="39482.ERS852491_01050"/>
<keyword evidence="2" id="KW-0812">Transmembrane</keyword>
<evidence type="ECO:0000256" key="3">
    <source>
        <dbReference type="SAM" id="SignalP"/>
    </source>
</evidence>
<evidence type="ECO:0000256" key="2">
    <source>
        <dbReference type="SAM" id="Phobius"/>
    </source>
</evidence>
<feature type="chain" id="PRO_5008018507" evidence="3">
    <location>
        <begin position="27"/>
        <end position="670"/>
    </location>
</feature>
<proteinExistence type="predicted"/>